<proteinExistence type="predicted"/>
<dbReference type="EMBL" id="KF900340">
    <property type="protein sequence ID" value="AIE91505.1"/>
    <property type="molecule type" value="Genomic_DNA"/>
</dbReference>
<accession>A0A075FJ98</accession>
<organism evidence="1">
    <name type="scientific">uncultured marine group II/III euryarchaeote AD1000_12_B08</name>
    <dbReference type="NCBI Taxonomy" id="1457724"/>
    <lineage>
        <taxon>Archaea</taxon>
        <taxon>Methanobacteriati</taxon>
        <taxon>Methanobacteriota</taxon>
        <taxon>environmental samples</taxon>
    </lineage>
</organism>
<evidence type="ECO:0000313" key="1">
    <source>
        <dbReference type="EMBL" id="AIE91505.1"/>
    </source>
</evidence>
<reference evidence="1" key="1">
    <citation type="journal article" date="2014" name="Genome Biol. Evol.">
        <title>Pangenome evidence for extensive interdomain horizontal transfer affecting lineage core and shell genes in uncultured planktonic thaumarchaeota and euryarchaeota.</title>
        <authorList>
            <person name="Deschamps P."/>
            <person name="Zivanovic Y."/>
            <person name="Moreira D."/>
            <person name="Rodriguez-Valera F."/>
            <person name="Lopez-Garcia P."/>
        </authorList>
    </citation>
    <scope>NUCLEOTIDE SEQUENCE</scope>
</reference>
<dbReference type="AlphaFoldDB" id="A0A075FJ98"/>
<name>A0A075FJ98_9EURY</name>
<sequence>MSEDEPLLIARAPTDSVDLLGAFAGLDNIEIEFTEVSTNSLDEGFEKLQNGETDLLLAAANDVSELDELEQGLMIVGALPLRDWNYVLVSEDRPNHLPKNAIVLSQNQLVRRQLRRFRPDARVRSPKAHLGITETEKPESLDYDDIYSFVNWAEELRQSEEIDGYVIPRHIHRLAGFKTRRHALTQDAAEDELFRFLPLPHAGTIIIIGRTGFPRNKISAMLDHEAETSWQVNEILLKNMNSDIKNKVGILVRHRQPGTLIREAERKRDLLTRNVLVDPEGELTTDEVKVDIQIELVSHRGNSTISMQRIADLQDTTVVTNFLSDEWSNLVKLGTRDGKFLDL</sequence>
<protein>
    <submittedName>
        <fullName evidence="1">Uncharacterized protein</fullName>
    </submittedName>
</protein>